<keyword evidence="2" id="KW-1185">Reference proteome</keyword>
<accession>A0A931CCK1</accession>
<comment type="caution">
    <text evidence="1">The sequence shown here is derived from an EMBL/GenBank/DDBJ whole genome shotgun (WGS) entry which is preliminary data.</text>
</comment>
<proteinExistence type="predicted"/>
<dbReference type="RefSeq" id="WP_196416754.1">
    <property type="nucleotide sequence ID" value="NZ_JADQTO010000013.1"/>
</dbReference>
<organism evidence="1 2">
    <name type="scientific">Actinoplanes aureus</name>
    <dbReference type="NCBI Taxonomy" id="2792083"/>
    <lineage>
        <taxon>Bacteria</taxon>
        <taxon>Bacillati</taxon>
        <taxon>Actinomycetota</taxon>
        <taxon>Actinomycetes</taxon>
        <taxon>Micromonosporales</taxon>
        <taxon>Micromonosporaceae</taxon>
        <taxon>Actinoplanes</taxon>
    </lineage>
</organism>
<gene>
    <name evidence="1" type="ORF">I4J89_26300</name>
</gene>
<dbReference type="AlphaFoldDB" id="A0A931CCK1"/>
<evidence type="ECO:0000313" key="1">
    <source>
        <dbReference type="EMBL" id="MBG0564967.1"/>
    </source>
</evidence>
<dbReference type="EMBL" id="JADQTO010000013">
    <property type="protein sequence ID" value="MBG0564967.1"/>
    <property type="molecule type" value="Genomic_DNA"/>
</dbReference>
<evidence type="ECO:0000313" key="2">
    <source>
        <dbReference type="Proteomes" id="UP000598146"/>
    </source>
</evidence>
<sequence>MRAREIRRYEQLLRRLDITIPVPFDARTFSEHIADKRGRPIHILPMDTSDATAPCGLWLATAKADYVVVDNRAPAVLREHILLHELAHLLCDHRGRLRLDAADLSFDFLDPAMVERVLGRTSHYPDAQEREAEGVASVISRFAARRSPVPRPRDDADERTAALDRVSSALAADRSWKT</sequence>
<name>A0A931CCK1_9ACTN</name>
<protein>
    <recommendedName>
        <fullName evidence="3">IrrE N-terminal-like domain-containing protein</fullName>
    </recommendedName>
</protein>
<dbReference type="Proteomes" id="UP000598146">
    <property type="component" value="Unassembled WGS sequence"/>
</dbReference>
<reference evidence="1" key="1">
    <citation type="submission" date="2020-11" db="EMBL/GenBank/DDBJ databases">
        <title>Isolation and identification of active actinomycetes.</title>
        <authorList>
            <person name="Sun X."/>
        </authorList>
    </citation>
    <scope>NUCLEOTIDE SEQUENCE</scope>
    <source>
        <strain evidence="1">NEAU-A11</strain>
    </source>
</reference>
<evidence type="ECO:0008006" key="3">
    <source>
        <dbReference type="Google" id="ProtNLM"/>
    </source>
</evidence>